<feature type="domain" description="Amidohydrolase-related" evidence="4">
    <location>
        <begin position="49"/>
        <end position="329"/>
    </location>
</feature>
<comment type="similarity">
    <text evidence="3">Belongs to the metallo-dependent hydrolases superfamily.</text>
</comment>
<proteinExistence type="inferred from homology"/>
<dbReference type="Pfam" id="PF04909">
    <property type="entry name" value="Amidohydro_2"/>
    <property type="match status" value="1"/>
</dbReference>
<keyword evidence="1 3" id="KW-0210">Decarboxylase</keyword>
<dbReference type="InterPro" id="IPR032466">
    <property type="entry name" value="Metal_Hydrolase"/>
</dbReference>
<dbReference type="InterPro" id="IPR032465">
    <property type="entry name" value="ACMSD"/>
</dbReference>
<dbReference type="PANTHER" id="PTHR21240">
    <property type="entry name" value="2-AMINO-3-CARBOXYLMUCONATE-6-SEMIALDEHYDE DECARBOXYLASE"/>
    <property type="match status" value="1"/>
</dbReference>
<dbReference type="OrthoDB" id="432010at2759"/>
<gene>
    <name evidence="5" type="ORF">CPAG_01551</name>
</gene>
<dbReference type="Proteomes" id="UP000054567">
    <property type="component" value="Unassembled WGS sequence"/>
</dbReference>
<dbReference type="Gene3D" id="3.20.20.140">
    <property type="entry name" value="Metal-dependent hydrolases"/>
    <property type="match status" value="1"/>
</dbReference>
<protein>
    <submittedName>
        <fullName evidence="5">Thermophilic reversible gamma-resorcylate decarboxylase</fullName>
    </submittedName>
</protein>
<dbReference type="SUPFAM" id="SSF51556">
    <property type="entry name" value="Metallo-dependent hydrolases"/>
    <property type="match status" value="1"/>
</dbReference>
<accession>A0A0J6F8E2</accession>
<evidence type="ECO:0000256" key="1">
    <source>
        <dbReference type="ARBA" id="ARBA00022793"/>
    </source>
</evidence>
<keyword evidence="2 3" id="KW-0456">Lyase</keyword>
<dbReference type="GO" id="GO:0016787">
    <property type="term" value="F:hydrolase activity"/>
    <property type="evidence" value="ECO:0007669"/>
    <property type="project" value="InterPro"/>
</dbReference>
<dbReference type="VEuPathDB" id="FungiDB:CPAG_01551"/>
<dbReference type="EMBL" id="DS268109">
    <property type="protein sequence ID" value="KMM65199.1"/>
    <property type="molecule type" value="Genomic_DNA"/>
</dbReference>
<dbReference type="GO" id="GO:0016831">
    <property type="term" value="F:carboxy-lyase activity"/>
    <property type="evidence" value="ECO:0007669"/>
    <property type="project" value="UniProtKB-KW"/>
</dbReference>
<evidence type="ECO:0000259" key="4">
    <source>
        <dbReference type="Pfam" id="PF04909"/>
    </source>
</evidence>
<dbReference type="InterPro" id="IPR006680">
    <property type="entry name" value="Amidohydro-rel"/>
</dbReference>
<reference evidence="6" key="2">
    <citation type="journal article" date="2009" name="Genome Res.">
        <title>Comparative genomic analyses of the human fungal pathogens Coccidioides and their relatives.</title>
        <authorList>
            <person name="Sharpton T.J."/>
            <person name="Stajich J.E."/>
            <person name="Rounsley S.D."/>
            <person name="Gardner M.J."/>
            <person name="Wortman J.R."/>
            <person name="Jordar V.S."/>
            <person name="Maiti R."/>
            <person name="Kodira C.D."/>
            <person name="Neafsey D.E."/>
            <person name="Zeng Q."/>
            <person name="Hung C.-Y."/>
            <person name="McMahan C."/>
            <person name="Muszewska A."/>
            <person name="Grynberg M."/>
            <person name="Mandel M.A."/>
            <person name="Kellner E.M."/>
            <person name="Barker B.M."/>
            <person name="Galgiani J.N."/>
            <person name="Orbach M.J."/>
            <person name="Kirkland T.N."/>
            <person name="Cole G.T."/>
            <person name="Henn M.R."/>
            <person name="Birren B.W."/>
            <person name="Taylor J.W."/>
        </authorList>
    </citation>
    <scope>NUCLEOTIDE SEQUENCE [LARGE SCALE GENOMIC DNA]</scope>
    <source>
        <strain evidence="6">RMSCC 3488</strain>
    </source>
</reference>
<evidence type="ECO:0000256" key="3">
    <source>
        <dbReference type="RuleBase" id="RU366045"/>
    </source>
</evidence>
<dbReference type="FunFam" id="3.20.20.140:FF:000043">
    <property type="entry name" value="Amidohydrolase family protein"/>
    <property type="match status" value="1"/>
</dbReference>
<dbReference type="GO" id="GO:0005829">
    <property type="term" value="C:cytosol"/>
    <property type="evidence" value="ECO:0007669"/>
    <property type="project" value="TreeGrafter"/>
</dbReference>
<evidence type="ECO:0000256" key="2">
    <source>
        <dbReference type="ARBA" id="ARBA00023239"/>
    </source>
</evidence>
<evidence type="ECO:0000313" key="6">
    <source>
        <dbReference type="Proteomes" id="UP000054567"/>
    </source>
</evidence>
<sequence length="341" mass="39299">MLGKITLEDHFNTPEFAEKARWWAGFFATDPDRHVREICDLNNIRLQYADEYGVGYHILSYTAPGIQDITDPAEALRVAKFVNDWTYEQIKDKPDRFGSFACLSMHDPATAAAELRRCVEKYGFKGALVNDNQIASDGKSLIFYDKPEWDVFWQTCVELDVPFYLHPKQPTGVVYDTLWADRKWLVGPPLSFAQGVSLHLMGMVSNGVFDRNPKLQVIIGHLGEHLPFDLWRINHWFEDIKKPIGMPIEKTIRDYFRENIWITTSGHFSTPTLKYCIEEFGNADRILFSTDYPFENYKDACTWFDNIKGLEKGQKAAIGRENAKKLFKLGAYKDSEAIVED</sequence>
<name>A0A0J6F8E2_COCPO</name>
<organism evidence="5 6">
    <name type="scientific">Coccidioides posadasii RMSCC 3488</name>
    <dbReference type="NCBI Taxonomy" id="454284"/>
    <lineage>
        <taxon>Eukaryota</taxon>
        <taxon>Fungi</taxon>
        <taxon>Dikarya</taxon>
        <taxon>Ascomycota</taxon>
        <taxon>Pezizomycotina</taxon>
        <taxon>Eurotiomycetes</taxon>
        <taxon>Eurotiomycetidae</taxon>
        <taxon>Onygenales</taxon>
        <taxon>Onygenaceae</taxon>
        <taxon>Coccidioides</taxon>
    </lineage>
</organism>
<reference evidence="5 6" key="1">
    <citation type="submission" date="2007-06" db="EMBL/GenBank/DDBJ databases">
        <title>The Genome Sequence of Coccidioides posadasii RMSCC_3488.</title>
        <authorList>
            <consortium name="Coccidioides Genome Resources Consortium"/>
            <consortium name="The Broad Institute Genome Sequencing Platform"/>
            <person name="Henn M.R."/>
            <person name="Sykes S."/>
            <person name="Young S."/>
            <person name="Jaffe D."/>
            <person name="Berlin A."/>
            <person name="Alvarez P."/>
            <person name="Butler J."/>
            <person name="Gnerre S."/>
            <person name="Grabherr M."/>
            <person name="Mauceli E."/>
            <person name="Brockman W."/>
            <person name="Kodira C."/>
            <person name="Alvarado L."/>
            <person name="Zeng Q."/>
            <person name="Crawford M."/>
            <person name="Antoine C."/>
            <person name="Devon K."/>
            <person name="Galgiani J."/>
            <person name="Orsborn K."/>
            <person name="Lewis M.L."/>
            <person name="Nusbaum C."/>
            <person name="Galagan J."/>
            <person name="Birren B."/>
        </authorList>
    </citation>
    <scope>NUCLEOTIDE SEQUENCE [LARGE SCALE GENOMIC DNA]</scope>
    <source>
        <strain evidence="5 6">RMSCC 3488</strain>
    </source>
</reference>
<reference evidence="6" key="3">
    <citation type="journal article" date="2010" name="Genome Res.">
        <title>Population genomic sequencing of Coccidioides fungi reveals recent hybridization and transposon control.</title>
        <authorList>
            <person name="Neafsey D.E."/>
            <person name="Barker B.M."/>
            <person name="Sharpton T.J."/>
            <person name="Stajich J.E."/>
            <person name="Park D.J."/>
            <person name="Whiston E."/>
            <person name="Hung C.-Y."/>
            <person name="McMahan C."/>
            <person name="White J."/>
            <person name="Sykes S."/>
            <person name="Heiman D."/>
            <person name="Young S."/>
            <person name="Zeng Q."/>
            <person name="Abouelleil A."/>
            <person name="Aftuck L."/>
            <person name="Bessette D."/>
            <person name="Brown A."/>
            <person name="FitzGerald M."/>
            <person name="Lui A."/>
            <person name="Macdonald J.P."/>
            <person name="Priest M."/>
            <person name="Orbach M.J."/>
            <person name="Galgiani J.N."/>
            <person name="Kirkland T.N."/>
            <person name="Cole G.T."/>
            <person name="Birren B.W."/>
            <person name="Henn M.R."/>
            <person name="Taylor J.W."/>
            <person name="Rounsley S.D."/>
        </authorList>
    </citation>
    <scope>NUCLEOTIDE SEQUENCE [LARGE SCALE GENOMIC DNA]</scope>
    <source>
        <strain evidence="6">RMSCC 3488</strain>
    </source>
</reference>
<dbReference type="PANTHER" id="PTHR21240:SF31">
    <property type="entry name" value="AMIDOHYDROLASE FAMILY PROTEIN (AFU_ORTHOLOGUE AFUA_7G05840)"/>
    <property type="match status" value="1"/>
</dbReference>
<dbReference type="AlphaFoldDB" id="A0A0J6F8E2"/>
<evidence type="ECO:0000313" key="5">
    <source>
        <dbReference type="EMBL" id="KMM65199.1"/>
    </source>
</evidence>
<dbReference type="GO" id="GO:0019748">
    <property type="term" value="P:secondary metabolic process"/>
    <property type="evidence" value="ECO:0007669"/>
    <property type="project" value="TreeGrafter"/>
</dbReference>